<dbReference type="CDD" id="cd06257">
    <property type="entry name" value="DnaJ"/>
    <property type="match status" value="1"/>
</dbReference>
<sequence length="153" mass="18085">MSKKMHPDLNPNDPKATSNFSKLNEAYTVLNKPSRRREYDLKISQKTNHMNRRSARPQPKVYRRTGFNDDDFIHRAPPRAGEYDEKWYDYNHKGPYGAFDRGGPRMHEEDKFNDTHKMFAVTSIFAALIIGRGIRSKEEGQRYYKEELEKQNT</sequence>
<keyword evidence="4" id="KW-1185">Reference proteome</keyword>
<feature type="region of interest" description="Disordered" evidence="1">
    <location>
        <begin position="1"/>
        <end position="21"/>
    </location>
</feature>
<reference evidence="3 4" key="1">
    <citation type="submission" date="2022-12" db="EMBL/GenBank/DDBJ databases">
        <title>Chromosome-level genome of Tegillarca granosa.</title>
        <authorList>
            <person name="Kim J."/>
        </authorList>
    </citation>
    <scope>NUCLEOTIDE SEQUENCE [LARGE SCALE GENOMIC DNA]</scope>
    <source>
        <strain evidence="3">Teg-2019</strain>
        <tissue evidence="3">Adductor muscle</tissue>
    </source>
</reference>
<feature type="region of interest" description="Disordered" evidence="1">
    <location>
        <begin position="36"/>
        <end position="73"/>
    </location>
</feature>
<dbReference type="EMBL" id="JARBDR010000657">
    <property type="protein sequence ID" value="KAJ8308665.1"/>
    <property type="molecule type" value="Genomic_DNA"/>
</dbReference>
<accession>A0ABQ9EXW7</accession>
<dbReference type="InterPro" id="IPR052763">
    <property type="entry name" value="DnaJ_C4"/>
</dbReference>
<dbReference type="PANTHER" id="PTHR44825:SF1">
    <property type="entry name" value="DNAJ HOMOLOG SUBFAMILY C MEMBER 4"/>
    <property type="match status" value="1"/>
</dbReference>
<name>A0ABQ9EXW7_TEGGR</name>
<evidence type="ECO:0000313" key="4">
    <source>
        <dbReference type="Proteomes" id="UP001217089"/>
    </source>
</evidence>
<proteinExistence type="predicted"/>
<dbReference type="PROSITE" id="PS50076">
    <property type="entry name" value="DNAJ_2"/>
    <property type="match status" value="1"/>
</dbReference>
<dbReference type="Pfam" id="PF00226">
    <property type="entry name" value="DnaJ"/>
    <property type="match status" value="1"/>
</dbReference>
<evidence type="ECO:0000259" key="2">
    <source>
        <dbReference type="PROSITE" id="PS50076"/>
    </source>
</evidence>
<evidence type="ECO:0000313" key="3">
    <source>
        <dbReference type="EMBL" id="KAJ8308665.1"/>
    </source>
</evidence>
<protein>
    <recommendedName>
        <fullName evidence="2">J domain-containing protein</fullName>
    </recommendedName>
</protein>
<organism evidence="3 4">
    <name type="scientific">Tegillarca granosa</name>
    <name type="common">Malaysian cockle</name>
    <name type="synonym">Anadara granosa</name>
    <dbReference type="NCBI Taxonomy" id="220873"/>
    <lineage>
        <taxon>Eukaryota</taxon>
        <taxon>Metazoa</taxon>
        <taxon>Spiralia</taxon>
        <taxon>Lophotrochozoa</taxon>
        <taxon>Mollusca</taxon>
        <taxon>Bivalvia</taxon>
        <taxon>Autobranchia</taxon>
        <taxon>Pteriomorphia</taxon>
        <taxon>Arcoida</taxon>
        <taxon>Arcoidea</taxon>
        <taxon>Arcidae</taxon>
        <taxon>Tegillarca</taxon>
    </lineage>
</organism>
<dbReference type="Gene3D" id="1.10.287.110">
    <property type="entry name" value="DnaJ domain"/>
    <property type="match status" value="1"/>
</dbReference>
<dbReference type="PANTHER" id="PTHR44825">
    <property type="match status" value="1"/>
</dbReference>
<dbReference type="InterPro" id="IPR001623">
    <property type="entry name" value="DnaJ_domain"/>
</dbReference>
<dbReference type="Proteomes" id="UP001217089">
    <property type="component" value="Unassembled WGS sequence"/>
</dbReference>
<dbReference type="SUPFAM" id="SSF46565">
    <property type="entry name" value="Chaperone J-domain"/>
    <property type="match status" value="1"/>
</dbReference>
<evidence type="ECO:0000256" key="1">
    <source>
        <dbReference type="SAM" id="MobiDB-lite"/>
    </source>
</evidence>
<dbReference type="InterPro" id="IPR036869">
    <property type="entry name" value="J_dom_sf"/>
</dbReference>
<gene>
    <name evidence="3" type="ORF">KUTeg_013539</name>
</gene>
<comment type="caution">
    <text evidence="3">The sequence shown here is derived from an EMBL/GenBank/DDBJ whole genome shotgun (WGS) entry which is preliminary data.</text>
</comment>
<feature type="domain" description="J" evidence="2">
    <location>
        <begin position="1"/>
        <end position="43"/>
    </location>
</feature>